<feature type="transmembrane region" description="Helical" evidence="1">
    <location>
        <begin position="153"/>
        <end position="175"/>
    </location>
</feature>
<keyword evidence="1" id="KW-0812">Transmembrane</keyword>
<feature type="transmembrane region" description="Helical" evidence="1">
    <location>
        <begin position="182"/>
        <end position="203"/>
    </location>
</feature>
<sequence>MINQLRGDLYAIRHSGPVLICLAASLLAAALYTVLQHSLAAGDLGPEAASGVQVLSDVLMVSLMGPLLFGALVAQPFETKSVHNSLLASGRGAFVGAKTLITAAAVTALSLPYGIATLIGLATGAQFAPAVPTSFSQMLASGVELTGSDVRSVLAVTVTAAVLLTAKLAVCLPLAFRLRRPLVVMAIGFVWGFLADLIGTTAADVDGLAPLVRLTPFSSEHLPSLESTGGELLGTVAVSLVFIALMGLLAWLLFRRADVK</sequence>
<dbReference type="AlphaFoldDB" id="A0A9D2Q0X2"/>
<evidence type="ECO:0000313" key="3">
    <source>
        <dbReference type="Proteomes" id="UP000823854"/>
    </source>
</evidence>
<dbReference type="Proteomes" id="UP000823854">
    <property type="component" value="Unassembled WGS sequence"/>
</dbReference>
<dbReference type="EMBL" id="DWWC01000312">
    <property type="protein sequence ID" value="HJC70893.1"/>
    <property type="molecule type" value="Genomic_DNA"/>
</dbReference>
<reference evidence="2" key="1">
    <citation type="journal article" date="2021" name="PeerJ">
        <title>Extensive microbial diversity within the chicken gut microbiome revealed by metagenomics and culture.</title>
        <authorList>
            <person name="Gilroy R."/>
            <person name="Ravi A."/>
            <person name="Getino M."/>
            <person name="Pursley I."/>
            <person name="Horton D.L."/>
            <person name="Alikhan N.F."/>
            <person name="Baker D."/>
            <person name="Gharbi K."/>
            <person name="Hall N."/>
            <person name="Watson M."/>
            <person name="Adriaenssens E.M."/>
            <person name="Foster-Nyarko E."/>
            <person name="Jarju S."/>
            <person name="Secka A."/>
            <person name="Antonio M."/>
            <person name="Oren A."/>
            <person name="Chaudhuri R.R."/>
            <person name="La Ragione R."/>
            <person name="Hildebrand F."/>
            <person name="Pallen M.J."/>
        </authorList>
    </citation>
    <scope>NUCLEOTIDE SEQUENCE</scope>
    <source>
        <strain evidence="2">CHK130-7132</strain>
    </source>
</reference>
<feature type="transmembrane region" description="Helical" evidence="1">
    <location>
        <begin position="232"/>
        <end position="254"/>
    </location>
</feature>
<keyword evidence="1" id="KW-0472">Membrane</keyword>
<accession>A0A9D2Q0X2</accession>
<organism evidence="2 3">
    <name type="scientific">Candidatus Brachybacterium intestinipullorum</name>
    <dbReference type="NCBI Taxonomy" id="2838512"/>
    <lineage>
        <taxon>Bacteria</taxon>
        <taxon>Bacillati</taxon>
        <taxon>Actinomycetota</taxon>
        <taxon>Actinomycetes</taxon>
        <taxon>Micrococcales</taxon>
        <taxon>Dermabacteraceae</taxon>
        <taxon>Brachybacterium</taxon>
    </lineage>
</organism>
<comment type="caution">
    <text evidence="2">The sequence shown here is derived from an EMBL/GenBank/DDBJ whole genome shotgun (WGS) entry which is preliminary data.</text>
</comment>
<gene>
    <name evidence="2" type="ORF">H9932_14620</name>
</gene>
<reference evidence="2" key="2">
    <citation type="submission" date="2021-04" db="EMBL/GenBank/DDBJ databases">
        <authorList>
            <person name="Gilroy R."/>
        </authorList>
    </citation>
    <scope>NUCLEOTIDE SEQUENCE</scope>
    <source>
        <strain evidence="2">CHK130-7132</strain>
    </source>
</reference>
<keyword evidence="1" id="KW-1133">Transmembrane helix</keyword>
<protein>
    <submittedName>
        <fullName evidence="2">Uncharacterized protein</fullName>
    </submittedName>
</protein>
<name>A0A9D2Q0X2_9MICO</name>
<evidence type="ECO:0000256" key="1">
    <source>
        <dbReference type="SAM" id="Phobius"/>
    </source>
</evidence>
<feature type="transmembrane region" description="Helical" evidence="1">
    <location>
        <begin position="54"/>
        <end position="74"/>
    </location>
</feature>
<feature type="transmembrane region" description="Helical" evidence="1">
    <location>
        <begin position="12"/>
        <end position="34"/>
    </location>
</feature>
<feature type="transmembrane region" description="Helical" evidence="1">
    <location>
        <begin position="95"/>
        <end position="115"/>
    </location>
</feature>
<proteinExistence type="predicted"/>
<evidence type="ECO:0000313" key="2">
    <source>
        <dbReference type="EMBL" id="HJC70893.1"/>
    </source>
</evidence>